<name>L8JCS7_9GAMM</name>
<proteinExistence type="predicted"/>
<dbReference type="GO" id="GO:0046872">
    <property type="term" value="F:metal ion binding"/>
    <property type="evidence" value="ECO:0007669"/>
    <property type="project" value="InterPro"/>
</dbReference>
<dbReference type="GO" id="GO:0016874">
    <property type="term" value="F:ligase activity"/>
    <property type="evidence" value="ECO:0007669"/>
    <property type="project" value="UniProtKB-KW"/>
</dbReference>
<dbReference type="InterPro" id="IPR011761">
    <property type="entry name" value="ATP-grasp"/>
</dbReference>
<keyword evidence="2 4" id="KW-0547">Nucleotide-binding</keyword>
<dbReference type="Gene3D" id="3.30.470.20">
    <property type="entry name" value="ATP-grasp fold, B domain"/>
    <property type="match status" value="1"/>
</dbReference>
<evidence type="ECO:0000313" key="7">
    <source>
        <dbReference type="Proteomes" id="UP000011134"/>
    </source>
</evidence>
<comment type="caution">
    <text evidence="6">The sequence shown here is derived from an EMBL/GenBank/DDBJ whole genome shotgun (WGS) entry which is preliminary data.</text>
</comment>
<dbReference type="GO" id="GO:0005524">
    <property type="term" value="F:ATP binding"/>
    <property type="evidence" value="ECO:0007669"/>
    <property type="project" value="UniProtKB-UniRule"/>
</dbReference>
<protein>
    <recommendedName>
        <fullName evidence="5">ATP-grasp domain-containing protein</fullName>
    </recommendedName>
</protein>
<dbReference type="AlphaFoldDB" id="L8JCS7"/>
<sequence>MKNIFVLGSDEFNLSLMKTLVSAKDYCFHVLFDYDEVKMGGGRPVPSLYEEGLEKLKSFPGRVDAIVGYWDFPVSTLLPLFRRSFDLPSPSFEALLKCEHKYWSRLEQRRVIPEFIPDFCAVDPFCDHPGQQISLPFPYWLKPVKAASSQLGFMVRNESELHAAIEEIRQKIAGFADPFNYLMQFAELPSEVKTVDGNYCIAESIISNGQQCTLEGYVYHGRCCVYGTVDSIREGEHNSSFSRYQYPSMLPLHIRQKMIAVTERFLQHIGYDNGPFNIEFYWDSEADRIWLLEVNARISKSHCPLFHYVDGMSHHQVMLDLALGKEPDFPHRQGPYSYAAKFMWRIHSDAFVVKVPSEQQIQAAIREFPGCEIKLHVHEGMHLSDLINQDSYSYEIAEVFIGGNSEHELLEKYHNVKQALGLELSPLLDGMSCDKREGKSDGSCRAVST</sequence>
<keyword evidence="1" id="KW-0436">Ligase</keyword>
<feature type="domain" description="ATP-grasp" evidence="5">
    <location>
        <begin position="79"/>
        <end position="323"/>
    </location>
</feature>
<dbReference type="Proteomes" id="UP000011134">
    <property type="component" value="Unassembled WGS sequence"/>
</dbReference>
<organism evidence="6 7">
    <name type="scientific">Photobacterium marinum</name>
    <dbReference type="NCBI Taxonomy" id="1056511"/>
    <lineage>
        <taxon>Bacteria</taxon>
        <taxon>Pseudomonadati</taxon>
        <taxon>Pseudomonadota</taxon>
        <taxon>Gammaproteobacteria</taxon>
        <taxon>Vibrionales</taxon>
        <taxon>Vibrionaceae</taxon>
        <taxon>Photobacterium</taxon>
    </lineage>
</organism>
<evidence type="ECO:0000256" key="4">
    <source>
        <dbReference type="PROSITE-ProRule" id="PRU00409"/>
    </source>
</evidence>
<dbReference type="RefSeq" id="WP_007463449.1">
    <property type="nucleotide sequence ID" value="NZ_AMZO01000006.1"/>
</dbReference>
<dbReference type="PATRIC" id="fig|1056511.3.peg.1163"/>
<dbReference type="PROSITE" id="PS50975">
    <property type="entry name" value="ATP_GRASP"/>
    <property type="match status" value="1"/>
</dbReference>
<dbReference type="OrthoDB" id="8441067at2"/>
<evidence type="ECO:0000256" key="1">
    <source>
        <dbReference type="ARBA" id="ARBA00022598"/>
    </source>
</evidence>
<dbReference type="PANTHER" id="PTHR43585">
    <property type="entry name" value="FUMIPYRROLE BIOSYNTHESIS PROTEIN C"/>
    <property type="match status" value="1"/>
</dbReference>
<gene>
    <name evidence="6" type="ORF">C942_04334</name>
</gene>
<dbReference type="Pfam" id="PF13535">
    <property type="entry name" value="ATP-grasp_4"/>
    <property type="match status" value="1"/>
</dbReference>
<dbReference type="PANTHER" id="PTHR43585:SF2">
    <property type="entry name" value="ATP-GRASP ENZYME FSQD"/>
    <property type="match status" value="1"/>
</dbReference>
<dbReference type="InterPro" id="IPR005479">
    <property type="entry name" value="CPAse_ATP-bd"/>
</dbReference>
<evidence type="ECO:0000259" key="5">
    <source>
        <dbReference type="PROSITE" id="PS50975"/>
    </source>
</evidence>
<keyword evidence="3 4" id="KW-0067">ATP-binding</keyword>
<accession>L8JCS7</accession>
<evidence type="ECO:0000256" key="3">
    <source>
        <dbReference type="ARBA" id="ARBA00022840"/>
    </source>
</evidence>
<dbReference type="SUPFAM" id="SSF56059">
    <property type="entry name" value="Glutathione synthetase ATP-binding domain-like"/>
    <property type="match status" value="1"/>
</dbReference>
<reference evidence="6 7" key="1">
    <citation type="submission" date="2012-12" db="EMBL/GenBank/DDBJ databases">
        <title>Genome Assembly of Photobacterium sp. AK15.</title>
        <authorList>
            <person name="Khatri I."/>
            <person name="Vaidya B."/>
            <person name="Srinivas T.N.R."/>
            <person name="Subramanian S."/>
            <person name="Pinnaka A."/>
        </authorList>
    </citation>
    <scope>NUCLEOTIDE SEQUENCE [LARGE SCALE GENOMIC DNA]</scope>
    <source>
        <strain evidence="6 7">AK15</strain>
    </source>
</reference>
<evidence type="ECO:0000256" key="2">
    <source>
        <dbReference type="ARBA" id="ARBA00022741"/>
    </source>
</evidence>
<keyword evidence="7" id="KW-1185">Reference proteome</keyword>
<dbReference type="EMBL" id="AMZO01000006">
    <property type="protein sequence ID" value="ELR66636.1"/>
    <property type="molecule type" value="Genomic_DNA"/>
</dbReference>
<dbReference type="InterPro" id="IPR052032">
    <property type="entry name" value="ATP-dep_AA_Ligase"/>
</dbReference>
<evidence type="ECO:0000313" key="6">
    <source>
        <dbReference type="EMBL" id="ELR66636.1"/>
    </source>
</evidence>
<dbReference type="PROSITE" id="PS00867">
    <property type="entry name" value="CPSASE_2"/>
    <property type="match status" value="1"/>
</dbReference>